<dbReference type="GO" id="GO:0030659">
    <property type="term" value="C:cytoplasmic vesicle membrane"/>
    <property type="evidence" value="ECO:0007669"/>
    <property type="project" value="UniProtKB-SubCell"/>
</dbReference>
<comment type="subcellular location">
    <subcellularLocation>
        <location evidence="2">Cytoplasmic vesicle membrane</location>
        <topology evidence="2">Peripheral membrane protein</topology>
    </subcellularLocation>
</comment>
<reference evidence="11" key="3">
    <citation type="submission" date="2025-09" db="UniProtKB">
        <authorList>
            <consortium name="Ensembl"/>
        </authorList>
    </citation>
    <scope>IDENTIFICATION</scope>
</reference>
<evidence type="ECO:0000313" key="11">
    <source>
        <dbReference type="Ensembl" id="ENSPSNP00000016875.1"/>
    </source>
</evidence>
<dbReference type="FunFam" id="3.30.200.20:FF:000155">
    <property type="entry name" value="CaM kinase-like vesicle-associated, like"/>
    <property type="match status" value="1"/>
</dbReference>
<name>A0A8C9BXW3_PHOSS</name>
<keyword evidence="4" id="KW-0112">Calmodulin-binding</keyword>
<dbReference type="GO" id="GO:0045202">
    <property type="term" value="C:synapse"/>
    <property type="evidence" value="ECO:0007669"/>
    <property type="project" value="UniProtKB-ARBA"/>
</dbReference>
<sequence>MPFGCVTLGDKKNYNQPSEVTDRYDLGQVIKTEEFCEIFRAKDKTTGKLHTCKKFQKRDGRKVRKAAKNEIGILKMVKHPNILQLVDVFVTRKEYFIFLELATGREVFDWILDQGYYSERDTSNVVRQVLEAVAYLHSLKIVHRNLKLENLVYYNRLKNSKIVISDFHLAKLENGLIKEPCGTPEYLAPEVVGRQRYGRPVDCWAIGVIMYILLSGNPPFYEEVEEDDYENHDKNLFRKILAGDYEFDSPYWDDISQAAKDLVTRLMEVEQDQRITAEEAISHEWISGNAASDKNIKDGVCAQIEKNFARAKWKKAVRVTTLMKRLRAPEQSSTAAAQSAPATDTATSGAADRSATPATDGSATPATDGSITPATDGSITPATDGSVTPATDRSVTPATDGRATPAVEESTMPTTQSSATLATKAAATPEPALAQPDSTAPGGATGQAPPSSKGEEAAGSAQESRREETS</sequence>
<evidence type="ECO:0000256" key="9">
    <source>
        <dbReference type="SAM" id="MobiDB-lite"/>
    </source>
</evidence>
<feature type="domain" description="Protein kinase" evidence="10">
    <location>
        <begin position="24"/>
        <end position="286"/>
    </location>
</feature>
<evidence type="ECO:0000313" key="12">
    <source>
        <dbReference type="Proteomes" id="UP000694554"/>
    </source>
</evidence>
<dbReference type="AlphaFoldDB" id="A0A8C9BXW3"/>
<feature type="compositionally biased region" description="Low complexity" evidence="9">
    <location>
        <begin position="329"/>
        <end position="348"/>
    </location>
</feature>
<dbReference type="Ensembl" id="ENSPSNT00000019030.1">
    <property type="protein sequence ID" value="ENSPSNP00000016875.1"/>
    <property type="gene ID" value="ENSPSNG00000011800.1"/>
</dbReference>
<protein>
    <recommendedName>
        <fullName evidence="8">CaM kinase-like vesicle-associated protein</fullName>
    </recommendedName>
</protein>
<keyword evidence="12" id="KW-1185">Reference proteome</keyword>
<keyword evidence="6" id="KW-0968">Cytoplasmic vesicle</keyword>
<reference evidence="11" key="1">
    <citation type="submission" date="2019-08" db="EMBL/GenBank/DDBJ databases">
        <title>Phocoena sinus (Vaquita) genome, mPhoSin1, primary haplotype.</title>
        <authorList>
            <person name="Morin P."/>
            <person name="Mountcastle J."/>
            <person name="Fungtammasan C."/>
            <person name="Rhie A."/>
            <person name="Rojas-Bracho L."/>
            <person name="Smith C.R."/>
            <person name="Taylor B.L."/>
            <person name="Gulland F.M.D."/>
            <person name="Musser W."/>
            <person name="Houck M."/>
            <person name="Haase B."/>
            <person name="Paez S."/>
            <person name="Howe K."/>
            <person name="Torrance J."/>
            <person name="Formenti G."/>
            <person name="Phillippy A."/>
            <person name="Ryder O."/>
            <person name="Jarvis E.D."/>
            <person name="Fedrigo O."/>
        </authorList>
    </citation>
    <scope>NUCLEOTIDE SEQUENCE [LARGE SCALE GENOMIC DNA]</scope>
</reference>
<dbReference type="SUPFAM" id="SSF56112">
    <property type="entry name" value="Protein kinase-like (PK-like)"/>
    <property type="match status" value="1"/>
</dbReference>
<feature type="compositionally biased region" description="Polar residues" evidence="9">
    <location>
        <begin position="356"/>
        <end position="397"/>
    </location>
</feature>
<dbReference type="Proteomes" id="UP000694554">
    <property type="component" value="Chromosome 11"/>
</dbReference>
<evidence type="ECO:0000256" key="6">
    <source>
        <dbReference type="ARBA" id="ARBA00023329"/>
    </source>
</evidence>
<comment type="cofactor">
    <cofactor evidence="1">
        <name>Ca(2+)</name>
        <dbReference type="ChEBI" id="CHEBI:29108"/>
    </cofactor>
</comment>
<dbReference type="Pfam" id="PF00069">
    <property type="entry name" value="Pkinase"/>
    <property type="match status" value="1"/>
</dbReference>
<dbReference type="InterPro" id="IPR011009">
    <property type="entry name" value="Kinase-like_dom_sf"/>
</dbReference>
<dbReference type="GO" id="GO:0004672">
    <property type="term" value="F:protein kinase activity"/>
    <property type="evidence" value="ECO:0007669"/>
    <property type="project" value="InterPro"/>
</dbReference>
<proteinExistence type="inferred from homology"/>
<dbReference type="PROSITE" id="PS50011">
    <property type="entry name" value="PROTEIN_KINASE_DOM"/>
    <property type="match status" value="1"/>
</dbReference>
<evidence type="ECO:0000256" key="4">
    <source>
        <dbReference type="ARBA" id="ARBA00022860"/>
    </source>
</evidence>
<dbReference type="Gene3D" id="3.30.200.20">
    <property type="entry name" value="Phosphorylase Kinase, domain 1"/>
    <property type="match status" value="1"/>
</dbReference>
<dbReference type="FunFam" id="1.10.510.10:FF:000188">
    <property type="entry name" value="CaM kinase-like vesicle-associated, like"/>
    <property type="match status" value="1"/>
</dbReference>
<feature type="compositionally biased region" description="Low complexity" evidence="9">
    <location>
        <begin position="414"/>
        <end position="435"/>
    </location>
</feature>
<keyword evidence="5" id="KW-0472">Membrane</keyword>
<dbReference type="GO" id="GO:0005524">
    <property type="term" value="F:ATP binding"/>
    <property type="evidence" value="ECO:0007669"/>
    <property type="project" value="InterPro"/>
</dbReference>
<evidence type="ECO:0000256" key="7">
    <source>
        <dbReference type="ARBA" id="ARBA00038588"/>
    </source>
</evidence>
<reference evidence="11" key="2">
    <citation type="submission" date="2025-08" db="UniProtKB">
        <authorList>
            <consortium name="Ensembl"/>
        </authorList>
    </citation>
    <scope>IDENTIFICATION</scope>
</reference>
<dbReference type="PANTHER" id="PTHR24347">
    <property type="entry name" value="SERINE/THREONINE-PROTEIN KINASE"/>
    <property type="match status" value="1"/>
</dbReference>
<evidence type="ECO:0000256" key="2">
    <source>
        <dbReference type="ARBA" id="ARBA00004284"/>
    </source>
</evidence>
<evidence type="ECO:0000256" key="3">
    <source>
        <dbReference type="ARBA" id="ARBA00006692"/>
    </source>
</evidence>
<dbReference type="GO" id="GO:0005516">
    <property type="term" value="F:calmodulin binding"/>
    <property type="evidence" value="ECO:0007669"/>
    <property type="project" value="UniProtKB-KW"/>
</dbReference>
<evidence type="ECO:0000256" key="8">
    <source>
        <dbReference type="ARBA" id="ARBA00039200"/>
    </source>
</evidence>
<dbReference type="Gene3D" id="1.10.510.10">
    <property type="entry name" value="Transferase(Phosphotransferase) domain 1"/>
    <property type="match status" value="1"/>
</dbReference>
<comment type="similarity">
    <text evidence="3">Belongs to the protein kinase superfamily. CAMK Ser/Thr protein kinase family.</text>
</comment>
<accession>A0A8C9BXW3</accession>
<comment type="subunit">
    <text evidence="7">Interacts with calmodulin, in the presence of calcium.</text>
</comment>
<gene>
    <name evidence="11" type="primary">CAMKV</name>
</gene>
<feature type="region of interest" description="Disordered" evidence="9">
    <location>
        <begin position="327"/>
        <end position="470"/>
    </location>
</feature>
<evidence type="ECO:0000256" key="5">
    <source>
        <dbReference type="ARBA" id="ARBA00023136"/>
    </source>
</evidence>
<dbReference type="InterPro" id="IPR000719">
    <property type="entry name" value="Prot_kinase_dom"/>
</dbReference>
<dbReference type="GeneTree" id="ENSGT00940000156468"/>
<organism evidence="11 12">
    <name type="scientific">Phocoena sinus</name>
    <name type="common">Vaquita</name>
    <dbReference type="NCBI Taxonomy" id="42100"/>
    <lineage>
        <taxon>Eukaryota</taxon>
        <taxon>Metazoa</taxon>
        <taxon>Chordata</taxon>
        <taxon>Craniata</taxon>
        <taxon>Vertebrata</taxon>
        <taxon>Euteleostomi</taxon>
        <taxon>Mammalia</taxon>
        <taxon>Eutheria</taxon>
        <taxon>Laurasiatheria</taxon>
        <taxon>Artiodactyla</taxon>
        <taxon>Whippomorpha</taxon>
        <taxon>Cetacea</taxon>
        <taxon>Odontoceti</taxon>
        <taxon>Phocoenidae</taxon>
        <taxon>Phocoena</taxon>
    </lineage>
</organism>
<evidence type="ECO:0000256" key="1">
    <source>
        <dbReference type="ARBA" id="ARBA00001913"/>
    </source>
</evidence>
<dbReference type="CDD" id="cd14088">
    <property type="entry name" value="STKc_CaMK_like"/>
    <property type="match status" value="1"/>
</dbReference>
<evidence type="ECO:0000259" key="10">
    <source>
        <dbReference type="PROSITE" id="PS50011"/>
    </source>
</evidence>